<evidence type="ECO:0000256" key="1">
    <source>
        <dbReference type="SAM" id="MobiDB-lite"/>
    </source>
</evidence>
<dbReference type="Proteomes" id="UP001189429">
    <property type="component" value="Unassembled WGS sequence"/>
</dbReference>
<dbReference type="EMBL" id="CAUYUJ010013547">
    <property type="protein sequence ID" value="CAK0836400.1"/>
    <property type="molecule type" value="Genomic_DNA"/>
</dbReference>
<name>A0ABN9SVG1_9DINO</name>
<dbReference type="InterPro" id="IPR016181">
    <property type="entry name" value="Acyl_CoA_acyltransferase"/>
</dbReference>
<protein>
    <recommendedName>
        <fullName evidence="2">N-acetyltransferase domain-containing protein</fullName>
    </recommendedName>
</protein>
<evidence type="ECO:0000259" key="2">
    <source>
        <dbReference type="PROSITE" id="PS51186"/>
    </source>
</evidence>
<organism evidence="3 4">
    <name type="scientific">Prorocentrum cordatum</name>
    <dbReference type="NCBI Taxonomy" id="2364126"/>
    <lineage>
        <taxon>Eukaryota</taxon>
        <taxon>Sar</taxon>
        <taxon>Alveolata</taxon>
        <taxon>Dinophyceae</taxon>
        <taxon>Prorocentrales</taxon>
        <taxon>Prorocentraceae</taxon>
        <taxon>Prorocentrum</taxon>
    </lineage>
</organism>
<comment type="caution">
    <text evidence="3">The sequence shown here is derived from an EMBL/GenBank/DDBJ whole genome shotgun (WGS) entry which is preliminary data.</text>
</comment>
<evidence type="ECO:0000313" key="4">
    <source>
        <dbReference type="Proteomes" id="UP001189429"/>
    </source>
</evidence>
<dbReference type="Pfam" id="PF13508">
    <property type="entry name" value="Acetyltransf_7"/>
    <property type="match status" value="1"/>
</dbReference>
<dbReference type="CDD" id="cd04301">
    <property type="entry name" value="NAT_SF"/>
    <property type="match status" value="1"/>
</dbReference>
<feature type="region of interest" description="Disordered" evidence="1">
    <location>
        <begin position="1"/>
        <end position="46"/>
    </location>
</feature>
<dbReference type="SUPFAM" id="SSF55729">
    <property type="entry name" value="Acyl-CoA N-acyltransferases (Nat)"/>
    <property type="match status" value="1"/>
</dbReference>
<feature type="non-terminal residue" evidence="3">
    <location>
        <position position="1"/>
    </location>
</feature>
<accession>A0ABN9SVG1</accession>
<gene>
    <name evidence="3" type="ORF">PCOR1329_LOCUS32890</name>
</gene>
<proteinExistence type="predicted"/>
<reference evidence="3" key="1">
    <citation type="submission" date="2023-10" db="EMBL/GenBank/DDBJ databases">
        <authorList>
            <person name="Chen Y."/>
            <person name="Shah S."/>
            <person name="Dougan E. K."/>
            <person name="Thang M."/>
            <person name="Chan C."/>
        </authorList>
    </citation>
    <scope>NUCLEOTIDE SEQUENCE [LARGE SCALE GENOMIC DNA]</scope>
</reference>
<dbReference type="PROSITE" id="PS51186">
    <property type="entry name" value="GNAT"/>
    <property type="match status" value="1"/>
</dbReference>
<dbReference type="Gene3D" id="3.40.630.30">
    <property type="match status" value="1"/>
</dbReference>
<evidence type="ECO:0000313" key="3">
    <source>
        <dbReference type="EMBL" id="CAK0836400.1"/>
    </source>
</evidence>
<keyword evidence="4" id="KW-1185">Reference proteome</keyword>
<feature type="compositionally biased region" description="Low complexity" evidence="1">
    <location>
        <begin position="22"/>
        <end position="33"/>
    </location>
</feature>
<sequence length="212" mass="21550">CGGRSAPPSTADGRAMGVPETPARAEAADGAEAPPAPGPLGAGGAAAGEPALRLEVVRSATGHVAGQVRALGEAEFKEDVLELVFCGGSWEGAAMLQGEDFVGFVVYGCYRGTMALRHMAVTPGHRGRGHGLALVEHVRGRCLEQGVEEIGLFASPEALGFYRALGFHEVVGEDGDADDDLQIPMARLAAGPLAPGRRLGEAPGLPLHGAGA</sequence>
<feature type="domain" description="N-acetyltransferase" evidence="2">
    <location>
        <begin position="55"/>
        <end position="190"/>
    </location>
</feature>
<dbReference type="InterPro" id="IPR000182">
    <property type="entry name" value="GNAT_dom"/>
</dbReference>